<evidence type="ECO:0008006" key="3">
    <source>
        <dbReference type="Google" id="ProtNLM"/>
    </source>
</evidence>
<gene>
    <name evidence="1" type="ORF">IEQ34_017376</name>
</gene>
<keyword evidence="2" id="KW-1185">Reference proteome</keyword>
<comment type="caution">
    <text evidence="1">The sequence shown here is derived from an EMBL/GenBank/DDBJ whole genome shotgun (WGS) entry which is preliminary data.</text>
</comment>
<protein>
    <recommendedName>
        <fullName evidence="3">Ycf15</fullName>
    </recommendedName>
</protein>
<sequence>MLQMVSWRCINFIQKRKIKDTDELVSFPIDAELWFLQVNSSLGSKCAKVFWSNRPGRYVYRPG</sequence>
<dbReference type="AlphaFoldDB" id="A0AAV7GB85"/>
<evidence type="ECO:0000313" key="2">
    <source>
        <dbReference type="Proteomes" id="UP000775213"/>
    </source>
</evidence>
<accession>A0AAV7GB85</accession>
<name>A0AAV7GB85_DENCH</name>
<evidence type="ECO:0000313" key="1">
    <source>
        <dbReference type="EMBL" id="KAH0453052.1"/>
    </source>
</evidence>
<dbReference type="EMBL" id="JAGFBR010000016">
    <property type="protein sequence ID" value="KAH0453052.1"/>
    <property type="molecule type" value="Genomic_DNA"/>
</dbReference>
<organism evidence="1 2">
    <name type="scientific">Dendrobium chrysotoxum</name>
    <name type="common">Orchid</name>
    <dbReference type="NCBI Taxonomy" id="161865"/>
    <lineage>
        <taxon>Eukaryota</taxon>
        <taxon>Viridiplantae</taxon>
        <taxon>Streptophyta</taxon>
        <taxon>Embryophyta</taxon>
        <taxon>Tracheophyta</taxon>
        <taxon>Spermatophyta</taxon>
        <taxon>Magnoliopsida</taxon>
        <taxon>Liliopsida</taxon>
        <taxon>Asparagales</taxon>
        <taxon>Orchidaceae</taxon>
        <taxon>Epidendroideae</taxon>
        <taxon>Malaxideae</taxon>
        <taxon>Dendrobiinae</taxon>
        <taxon>Dendrobium</taxon>
    </lineage>
</organism>
<dbReference type="Proteomes" id="UP000775213">
    <property type="component" value="Unassembled WGS sequence"/>
</dbReference>
<reference evidence="1 2" key="1">
    <citation type="journal article" date="2021" name="Hortic Res">
        <title>Chromosome-scale assembly of the Dendrobium chrysotoxum genome enhances the understanding of orchid evolution.</title>
        <authorList>
            <person name="Zhang Y."/>
            <person name="Zhang G.Q."/>
            <person name="Zhang D."/>
            <person name="Liu X.D."/>
            <person name="Xu X.Y."/>
            <person name="Sun W.H."/>
            <person name="Yu X."/>
            <person name="Zhu X."/>
            <person name="Wang Z.W."/>
            <person name="Zhao X."/>
            <person name="Zhong W.Y."/>
            <person name="Chen H."/>
            <person name="Yin W.L."/>
            <person name="Huang T."/>
            <person name="Niu S.C."/>
            <person name="Liu Z.J."/>
        </authorList>
    </citation>
    <scope>NUCLEOTIDE SEQUENCE [LARGE SCALE GENOMIC DNA]</scope>
    <source>
        <strain evidence="1">Lindl</strain>
    </source>
</reference>
<proteinExistence type="predicted"/>